<proteinExistence type="predicted"/>
<dbReference type="EMBL" id="CAUZMB010000001">
    <property type="protein sequence ID" value="CAK1226390.1"/>
    <property type="molecule type" value="Genomic_DNA"/>
</dbReference>
<reference evidence="1 2" key="1">
    <citation type="submission" date="2023-10" db="EMBL/GenBank/DDBJ databases">
        <authorList>
            <person name="Botero Cardona J."/>
        </authorList>
    </citation>
    <scope>NUCLEOTIDE SEQUENCE [LARGE SCALE GENOMIC DNA]</scope>
    <source>
        <strain evidence="1 2">R-55214</strain>
    </source>
</reference>
<evidence type="ECO:0000313" key="2">
    <source>
        <dbReference type="Proteomes" id="UP001314166"/>
    </source>
</evidence>
<accession>A0ABM9MME0</accession>
<evidence type="ECO:0000313" key="1">
    <source>
        <dbReference type="EMBL" id="CAK1226390.1"/>
    </source>
</evidence>
<comment type="caution">
    <text evidence="1">The sequence shown here is derived from an EMBL/GenBank/DDBJ whole genome shotgun (WGS) entry which is preliminary data.</text>
</comment>
<keyword evidence="2" id="KW-1185">Reference proteome</keyword>
<dbReference type="Proteomes" id="UP001314166">
    <property type="component" value="Unassembled WGS sequence"/>
</dbReference>
<sequence>MVFINKKYGIHSLNGPLSDEAANIIYDLMDEKEEEAMTQKTFTEEQYKAITDCFDKLRQDYNYGLLNSFLVDKLQQELSGTVNTNIYWPEIVAIANPRTRESAHDQFVEKEKK</sequence>
<gene>
    <name evidence="1" type="ORF">R55214_HHFBAMCI_00137</name>
</gene>
<dbReference type="RefSeq" id="WP_338343187.1">
    <property type="nucleotide sequence ID" value="NZ_CAUZLH010000001.1"/>
</dbReference>
<organism evidence="1 2">
    <name type="scientific">Fructobacillus evanidus</name>
    <dbReference type="NCBI Taxonomy" id="3064281"/>
    <lineage>
        <taxon>Bacteria</taxon>
        <taxon>Bacillati</taxon>
        <taxon>Bacillota</taxon>
        <taxon>Bacilli</taxon>
        <taxon>Lactobacillales</taxon>
        <taxon>Lactobacillaceae</taxon>
        <taxon>Fructobacillus</taxon>
    </lineage>
</organism>
<protein>
    <submittedName>
        <fullName evidence="1">Uncharacterized protein</fullName>
    </submittedName>
</protein>
<name>A0ABM9MME0_9LACO</name>